<dbReference type="SUPFAM" id="SSF53474">
    <property type="entry name" value="alpha/beta-Hydrolases"/>
    <property type="match status" value="1"/>
</dbReference>
<evidence type="ECO:0000313" key="3">
    <source>
        <dbReference type="Proteomes" id="UP000003828"/>
    </source>
</evidence>
<reference evidence="2 3" key="1">
    <citation type="submission" date="2011-12" db="EMBL/GenBank/DDBJ databases">
        <title>Whole genome shotgun sequence of Arthrobacter globiformis NBRC 12137.</title>
        <authorList>
            <person name="Miyazawa S."/>
            <person name="Hosoyama A."/>
            <person name="Tsuchikane K."/>
            <person name="Katsumata H."/>
            <person name="Yamazaki S."/>
            <person name="Fujita N."/>
        </authorList>
    </citation>
    <scope>NUCLEOTIDE SEQUENCE [LARGE SCALE GENOMIC DNA]</scope>
    <source>
        <strain evidence="2 3">NBRC 12137</strain>
    </source>
</reference>
<organism evidence="2 3">
    <name type="scientific">Arthrobacter globiformis (strain ATCC 8010 / DSM 20124 / JCM 1332 / NBRC 12137 / NCIMB 8907 / NRRL B-2979 / 168)</name>
    <dbReference type="NCBI Taxonomy" id="1077972"/>
    <lineage>
        <taxon>Bacteria</taxon>
        <taxon>Bacillati</taxon>
        <taxon>Actinomycetota</taxon>
        <taxon>Actinomycetes</taxon>
        <taxon>Micrococcales</taxon>
        <taxon>Micrococcaceae</taxon>
        <taxon>Arthrobacter</taxon>
    </lineage>
</organism>
<dbReference type="eggNOG" id="COG2267">
    <property type="taxonomic scope" value="Bacteria"/>
</dbReference>
<dbReference type="AlphaFoldDB" id="H0QMT2"/>
<feature type="domain" description="AB hydrolase-1" evidence="1">
    <location>
        <begin position="21"/>
        <end position="250"/>
    </location>
</feature>
<dbReference type="PANTHER" id="PTHR43689:SF8">
    <property type="entry name" value="ALPHA_BETA-HYDROLASES SUPERFAMILY PROTEIN"/>
    <property type="match status" value="1"/>
</dbReference>
<evidence type="ECO:0000313" key="2">
    <source>
        <dbReference type="EMBL" id="GAB14133.1"/>
    </source>
</evidence>
<dbReference type="InterPro" id="IPR000073">
    <property type="entry name" value="AB_hydrolase_1"/>
</dbReference>
<dbReference type="Proteomes" id="UP000003828">
    <property type="component" value="Unassembled WGS sequence"/>
</dbReference>
<protein>
    <submittedName>
        <fullName evidence="2">Putative hydrolase</fullName>
    </submittedName>
</protein>
<gene>
    <name evidence="2" type="ORF">ARGLB_058_00140</name>
</gene>
<dbReference type="EMBL" id="BAEG01000058">
    <property type="protein sequence ID" value="GAB14133.1"/>
    <property type="molecule type" value="Genomic_DNA"/>
</dbReference>
<comment type="caution">
    <text evidence="2">The sequence shown here is derived from an EMBL/GenBank/DDBJ whole genome shotgun (WGS) entry which is preliminary data.</text>
</comment>
<dbReference type="RefSeq" id="WP_003802197.1">
    <property type="nucleotide sequence ID" value="NZ_BAEG01000058.1"/>
</dbReference>
<dbReference type="STRING" id="1077972.ARGLB_058_00140"/>
<dbReference type="PANTHER" id="PTHR43689">
    <property type="entry name" value="HYDROLASE"/>
    <property type="match status" value="1"/>
</dbReference>
<name>H0QMT2_ARTG1</name>
<dbReference type="Pfam" id="PF12697">
    <property type="entry name" value="Abhydrolase_6"/>
    <property type="match status" value="1"/>
</dbReference>
<dbReference type="GO" id="GO:0016787">
    <property type="term" value="F:hydrolase activity"/>
    <property type="evidence" value="ECO:0007669"/>
    <property type="project" value="UniProtKB-KW"/>
</dbReference>
<sequence length="272" mass="29704">MEYKARGIPVHYVEHGEGAPLLVLHGAGVDHREMVGAMEPIFTGVADCRRLYPDLPGMGRTPAGTLDSADDVLDLLLAFVDGVIGDGKFRLIGHSAGAYYARAVAGRRPEQVTGLALICPLGENVRNLPAHQVLHSSVDPRETLGPAEESVFRDYFVVQTQSMLERYTQYIVPALGLVDEKGLERIGQHWLFSSSPEAGPPYSSPVLIVTGRQDSTVGYAGQWDLLEHYPRATFAVLDRAGHALPHEQPGLIKALITEWLDRVREHRAGTGL</sequence>
<dbReference type="InterPro" id="IPR029058">
    <property type="entry name" value="AB_hydrolase_fold"/>
</dbReference>
<evidence type="ECO:0000259" key="1">
    <source>
        <dbReference type="Pfam" id="PF12697"/>
    </source>
</evidence>
<keyword evidence="3" id="KW-1185">Reference proteome</keyword>
<dbReference type="PRINTS" id="PR00111">
    <property type="entry name" value="ABHYDROLASE"/>
</dbReference>
<accession>H0QMT2</accession>
<proteinExistence type="predicted"/>
<dbReference type="Gene3D" id="3.40.50.1820">
    <property type="entry name" value="alpha/beta hydrolase"/>
    <property type="match status" value="1"/>
</dbReference>
<keyword evidence="2" id="KW-0378">Hydrolase</keyword>